<dbReference type="Proteomes" id="UP000177876">
    <property type="component" value="Unassembled WGS sequence"/>
</dbReference>
<accession>A0A1F2WMF3</accession>
<reference evidence="2 3" key="1">
    <citation type="journal article" date="2016" name="Nat. Commun.">
        <title>Thousands of microbial genomes shed light on interconnected biogeochemical processes in an aquifer system.</title>
        <authorList>
            <person name="Anantharaman K."/>
            <person name="Brown C.T."/>
            <person name="Hug L.A."/>
            <person name="Sharon I."/>
            <person name="Castelle C.J."/>
            <person name="Probst A.J."/>
            <person name="Thomas B.C."/>
            <person name="Singh A."/>
            <person name="Wilkins M.J."/>
            <person name="Karaoz U."/>
            <person name="Brodie E.L."/>
            <person name="Williams K.H."/>
            <person name="Hubbard S.S."/>
            <person name="Banfield J.F."/>
        </authorList>
    </citation>
    <scope>NUCLEOTIDE SEQUENCE [LARGE SCALE GENOMIC DNA]</scope>
</reference>
<proteinExistence type="predicted"/>
<comment type="caution">
    <text evidence="2">The sequence shown here is derived from an EMBL/GenBank/DDBJ whole genome shotgun (WGS) entry which is preliminary data.</text>
</comment>
<evidence type="ECO:0000313" key="2">
    <source>
        <dbReference type="EMBL" id="OFW58002.1"/>
    </source>
</evidence>
<feature type="chain" id="PRO_5009484279" evidence="1">
    <location>
        <begin position="26"/>
        <end position="103"/>
    </location>
</feature>
<dbReference type="AlphaFoldDB" id="A0A1F2WMF3"/>
<organism evidence="2 3">
    <name type="scientific">Candidatus Solincola sediminis</name>
    <dbReference type="NCBI Taxonomy" id="1797199"/>
    <lineage>
        <taxon>Bacteria</taxon>
        <taxon>Bacillati</taxon>
        <taxon>Actinomycetota</taxon>
        <taxon>Candidatus Geothermincolia</taxon>
        <taxon>Candidatus Geothermincolales</taxon>
        <taxon>Candidatus Geothermincolaceae</taxon>
        <taxon>Candidatus Solincola</taxon>
    </lineage>
</organism>
<evidence type="ECO:0000313" key="3">
    <source>
        <dbReference type="Proteomes" id="UP000177876"/>
    </source>
</evidence>
<gene>
    <name evidence="2" type="ORF">A2Y75_12305</name>
</gene>
<feature type="signal peptide" evidence="1">
    <location>
        <begin position="1"/>
        <end position="25"/>
    </location>
</feature>
<name>A0A1F2WMF3_9ACTN</name>
<dbReference type="EMBL" id="MELK01000028">
    <property type="protein sequence ID" value="OFW58002.1"/>
    <property type="molecule type" value="Genomic_DNA"/>
</dbReference>
<dbReference type="STRING" id="1797197.A2Y75_12305"/>
<evidence type="ECO:0000256" key="1">
    <source>
        <dbReference type="SAM" id="SignalP"/>
    </source>
</evidence>
<protein>
    <submittedName>
        <fullName evidence="2">Uncharacterized protein</fullName>
    </submittedName>
</protein>
<dbReference type="PROSITE" id="PS51257">
    <property type="entry name" value="PROKAR_LIPOPROTEIN"/>
    <property type="match status" value="1"/>
</dbReference>
<sequence length="103" mass="10461">MRYCIIGLVVVSLMLLVAGCGGNSAEQLTNPTEGPIAQADSAACAANRKVIGSSIQQYSAIEGNPATSLQQLVPKYLQSIPACPGGGSYSLQGGSVYCSIHGS</sequence>
<keyword evidence="1" id="KW-0732">Signal</keyword>